<dbReference type="EMBL" id="LNQE01000029">
    <property type="protein sequence ID" value="KUG29843.1"/>
    <property type="molecule type" value="Genomic_DNA"/>
</dbReference>
<dbReference type="AlphaFoldDB" id="A0A0W8GB37"/>
<protein>
    <recommendedName>
        <fullName evidence="3">Transmembrane protein</fullName>
    </recommendedName>
</protein>
<gene>
    <name evidence="2" type="ORF">ASZ90_000266</name>
</gene>
<keyword evidence="1" id="KW-1133">Transmembrane helix</keyword>
<comment type="caution">
    <text evidence="2">The sequence shown here is derived from an EMBL/GenBank/DDBJ whole genome shotgun (WGS) entry which is preliminary data.</text>
</comment>
<evidence type="ECO:0000313" key="2">
    <source>
        <dbReference type="EMBL" id="KUG29843.1"/>
    </source>
</evidence>
<proteinExistence type="predicted"/>
<name>A0A0W8GB37_9ZZZZ</name>
<organism evidence="2">
    <name type="scientific">hydrocarbon metagenome</name>
    <dbReference type="NCBI Taxonomy" id="938273"/>
    <lineage>
        <taxon>unclassified sequences</taxon>
        <taxon>metagenomes</taxon>
        <taxon>ecological metagenomes</taxon>
    </lineage>
</organism>
<sequence>MDQNACTCCKMSPVTLTAVGLTLLFVIFMFVTGVMVRWWVMLPLGFAAFFLFRMRRGQAEGLENTVCRWGYWLVLALLLLRDACLSSRLAGTYGAVEGAAGEAAKSAMNL</sequence>
<reference evidence="2" key="1">
    <citation type="journal article" date="2015" name="Proc. Natl. Acad. Sci. U.S.A.">
        <title>Networks of energetic and metabolic interactions define dynamics in microbial communities.</title>
        <authorList>
            <person name="Embree M."/>
            <person name="Liu J.K."/>
            <person name="Al-Bassam M.M."/>
            <person name="Zengler K."/>
        </authorList>
    </citation>
    <scope>NUCLEOTIDE SEQUENCE</scope>
</reference>
<feature type="transmembrane region" description="Helical" evidence="1">
    <location>
        <begin position="36"/>
        <end position="52"/>
    </location>
</feature>
<evidence type="ECO:0008006" key="3">
    <source>
        <dbReference type="Google" id="ProtNLM"/>
    </source>
</evidence>
<keyword evidence="1" id="KW-0472">Membrane</keyword>
<evidence type="ECO:0000256" key="1">
    <source>
        <dbReference type="SAM" id="Phobius"/>
    </source>
</evidence>
<keyword evidence="1" id="KW-0812">Transmembrane</keyword>
<accession>A0A0W8GB37</accession>
<feature type="transmembrane region" description="Helical" evidence="1">
    <location>
        <begin position="12"/>
        <end position="30"/>
    </location>
</feature>